<keyword evidence="4" id="KW-1185">Reference proteome</keyword>
<name>W4JZS6_HETIT</name>
<keyword evidence="1" id="KW-0378">Hydrolase</keyword>
<evidence type="ECO:0000259" key="2">
    <source>
        <dbReference type="Pfam" id="PF20434"/>
    </source>
</evidence>
<accession>W4JZS6</accession>
<dbReference type="RefSeq" id="XP_009549347.1">
    <property type="nucleotide sequence ID" value="XM_009551052.1"/>
</dbReference>
<dbReference type="GO" id="GO:0016787">
    <property type="term" value="F:hydrolase activity"/>
    <property type="evidence" value="ECO:0007669"/>
    <property type="project" value="UniProtKB-KW"/>
</dbReference>
<dbReference type="HOGENOM" id="CLU_012494_8_1_1"/>
<dbReference type="KEGG" id="hir:HETIRDRAFT_104382"/>
<protein>
    <submittedName>
        <fullName evidence="3">Esterase/lipase/thioesterase</fullName>
    </submittedName>
</protein>
<dbReference type="AlphaFoldDB" id="W4JZS6"/>
<dbReference type="PANTHER" id="PTHR48081">
    <property type="entry name" value="AB HYDROLASE SUPERFAMILY PROTEIN C4A8.06C"/>
    <property type="match status" value="1"/>
</dbReference>
<evidence type="ECO:0000256" key="1">
    <source>
        <dbReference type="ARBA" id="ARBA00022801"/>
    </source>
</evidence>
<dbReference type="Gene3D" id="3.40.50.1820">
    <property type="entry name" value="alpha/beta hydrolase"/>
    <property type="match status" value="1"/>
</dbReference>
<feature type="domain" description="BD-FAE-like" evidence="2">
    <location>
        <begin position="53"/>
        <end position="169"/>
    </location>
</feature>
<dbReference type="InterPro" id="IPR029058">
    <property type="entry name" value="AB_hydrolase_fold"/>
</dbReference>
<proteinExistence type="predicted"/>
<organism evidence="3 4">
    <name type="scientific">Heterobasidion irregulare (strain TC 32-1)</name>
    <dbReference type="NCBI Taxonomy" id="747525"/>
    <lineage>
        <taxon>Eukaryota</taxon>
        <taxon>Fungi</taxon>
        <taxon>Dikarya</taxon>
        <taxon>Basidiomycota</taxon>
        <taxon>Agaricomycotina</taxon>
        <taxon>Agaricomycetes</taxon>
        <taxon>Russulales</taxon>
        <taxon>Bondarzewiaceae</taxon>
        <taxon>Heterobasidion</taxon>
        <taxon>Heterobasidion annosum species complex</taxon>
    </lineage>
</organism>
<evidence type="ECO:0000313" key="4">
    <source>
        <dbReference type="Proteomes" id="UP000030671"/>
    </source>
</evidence>
<reference evidence="3 4" key="1">
    <citation type="journal article" date="2012" name="New Phytol.">
        <title>Insight into trade-off between wood decay and parasitism from the genome of a fungal forest pathogen.</title>
        <authorList>
            <person name="Olson A."/>
            <person name="Aerts A."/>
            <person name="Asiegbu F."/>
            <person name="Belbahri L."/>
            <person name="Bouzid O."/>
            <person name="Broberg A."/>
            <person name="Canback B."/>
            <person name="Coutinho P.M."/>
            <person name="Cullen D."/>
            <person name="Dalman K."/>
            <person name="Deflorio G."/>
            <person name="van Diepen L.T."/>
            <person name="Dunand C."/>
            <person name="Duplessis S."/>
            <person name="Durling M."/>
            <person name="Gonthier P."/>
            <person name="Grimwood J."/>
            <person name="Fossdal C.G."/>
            <person name="Hansson D."/>
            <person name="Henrissat B."/>
            <person name="Hietala A."/>
            <person name="Himmelstrand K."/>
            <person name="Hoffmeister D."/>
            <person name="Hogberg N."/>
            <person name="James T.Y."/>
            <person name="Karlsson M."/>
            <person name="Kohler A."/>
            <person name="Kues U."/>
            <person name="Lee Y.H."/>
            <person name="Lin Y.C."/>
            <person name="Lind M."/>
            <person name="Lindquist E."/>
            <person name="Lombard V."/>
            <person name="Lucas S."/>
            <person name="Lunden K."/>
            <person name="Morin E."/>
            <person name="Murat C."/>
            <person name="Park J."/>
            <person name="Raffaello T."/>
            <person name="Rouze P."/>
            <person name="Salamov A."/>
            <person name="Schmutz J."/>
            <person name="Solheim H."/>
            <person name="Stahlberg J."/>
            <person name="Velez H."/>
            <person name="de Vries R.P."/>
            <person name="Wiebenga A."/>
            <person name="Woodward S."/>
            <person name="Yakovlev I."/>
            <person name="Garbelotto M."/>
            <person name="Martin F."/>
            <person name="Grigoriev I.V."/>
            <person name="Stenlid J."/>
        </authorList>
    </citation>
    <scope>NUCLEOTIDE SEQUENCE [LARGE SCALE GENOMIC DNA]</scope>
    <source>
        <strain evidence="3 4">TC 32-1</strain>
    </source>
</reference>
<dbReference type="InParanoid" id="W4JZS6"/>
<sequence length="314" mass="34133">MEAIASFSADIPFASLIENTQTAFAKLFEINRASIEAVPRRTFEYGSDDRQQLDVYYPSMQASPPKKAPILVFVYGGGFTTGARVHPEPLSLAYPNVGAFFASRGFLTVVPDYRLVPTVRYPAPAEDVRDALAWVVQNTSVIGGNPDADRIFLVGHSAGGVLASTVLLAPQLDETHTLLPRIKAAVLVGTPFHFNATLPQRLPVLDQLYGPVEATKNKEPLGLLASTSDDRVRYLPEIICVEGEHETVAITQSGFDFRAALEERLAIVGGGKGGWTKVKRIVLDGHNHISTTWALSSGEGDEWADKMAERLKAM</sequence>
<dbReference type="GeneID" id="20665996"/>
<dbReference type="SUPFAM" id="SSF53474">
    <property type="entry name" value="alpha/beta-Hydrolases"/>
    <property type="match status" value="1"/>
</dbReference>
<dbReference type="Proteomes" id="UP000030671">
    <property type="component" value="Unassembled WGS sequence"/>
</dbReference>
<dbReference type="eggNOG" id="KOG1515">
    <property type="taxonomic scope" value="Eukaryota"/>
</dbReference>
<dbReference type="InterPro" id="IPR049492">
    <property type="entry name" value="BD-FAE-like_dom"/>
</dbReference>
<dbReference type="Pfam" id="PF20434">
    <property type="entry name" value="BD-FAE"/>
    <property type="match status" value="1"/>
</dbReference>
<dbReference type="OrthoDB" id="433474at2759"/>
<evidence type="ECO:0000313" key="3">
    <source>
        <dbReference type="EMBL" id="ETW79078.1"/>
    </source>
</evidence>
<dbReference type="STRING" id="747525.W4JZS6"/>
<dbReference type="EMBL" id="KI925461">
    <property type="protein sequence ID" value="ETW79078.1"/>
    <property type="molecule type" value="Genomic_DNA"/>
</dbReference>
<gene>
    <name evidence="3" type="ORF">HETIRDRAFT_104382</name>
</gene>
<dbReference type="InterPro" id="IPR050300">
    <property type="entry name" value="GDXG_lipolytic_enzyme"/>
</dbReference>